<reference evidence="4" key="1">
    <citation type="journal article" date="2019" name="Int. J. Syst. Evol. Microbiol.">
        <title>The Global Catalogue of Microorganisms (GCM) 10K type strain sequencing project: providing services to taxonomists for standard genome sequencing and annotation.</title>
        <authorList>
            <consortium name="The Broad Institute Genomics Platform"/>
            <consortium name="The Broad Institute Genome Sequencing Center for Infectious Disease"/>
            <person name="Wu L."/>
            <person name="Ma J."/>
        </authorList>
    </citation>
    <scope>NUCLEOTIDE SEQUENCE [LARGE SCALE GENOMIC DNA]</scope>
    <source>
        <strain evidence="4">KCTC 52277</strain>
    </source>
</reference>
<dbReference type="SUPFAM" id="SSF52833">
    <property type="entry name" value="Thioredoxin-like"/>
    <property type="match status" value="1"/>
</dbReference>
<name>A0ABV7GEY0_9GAMM</name>
<accession>A0ABV7GEY0</accession>
<keyword evidence="1" id="KW-0560">Oxidoreductase</keyword>
<dbReference type="RefSeq" id="WP_248934013.1">
    <property type="nucleotide sequence ID" value="NZ_JAKILF010000001.1"/>
</dbReference>
<evidence type="ECO:0000313" key="4">
    <source>
        <dbReference type="Proteomes" id="UP001595621"/>
    </source>
</evidence>
<dbReference type="Pfam" id="PF10417">
    <property type="entry name" value="1-cysPrx_C"/>
    <property type="match status" value="1"/>
</dbReference>
<comment type="caution">
    <text evidence="3">The sequence shown here is derived from an EMBL/GenBank/DDBJ whole genome shotgun (WGS) entry which is preliminary data.</text>
</comment>
<protein>
    <recommendedName>
        <fullName evidence="2">Peroxiredoxin C-terminal domain-containing protein</fullName>
    </recommendedName>
</protein>
<feature type="domain" description="Peroxiredoxin C-terminal" evidence="2">
    <location>
        <begin position="108"/>
        <end position="132"/>
    </location>
</feature>
<keyword evidence="4" id="KW-1185">Reference proteome</keyword>
<dbReference type="InterPro" id="IPR019479">
    <property type="entry name" value="Peroxiredoxin_C"/>
</dbReference>
<proteinExistence type="predicted"/>
<evidence type="ECO:0000259" key="2">
    <source>
        <dbReference type="Pfam" id="PF10417"/>
    </source>
</evidence>
<dbReference type="InterPro" id="IPR036249">
    <property type="entry name" value="Thioredoxin-like_sf"/>
</dbReference>
<dbReference type="Gene3D" id="3.40.30.10">
    <property type="entry name" value="Glutaredoxin"/>
    <property type="match status" value="1"/>
</dbReference>
<organism evidence="3 4">
    <name type="scientific">Shewanella submarina</name>
    <dbReference type="NCBI Taxonomy" id="2016376"/>
    <lineage>
        <taxon>Bacteria</taxon>
        <taxon>Pseudomonadati</taxon>
        <taxon>Pseudomonadota</taxon>
        <taxon>Gammaproteobacteria</taxon>
        <taxon>Alteromonadales</taxon>
        <taxon>Shewanellaceae</taxon>
        <taxon>Shewanella</taxon>
    </lineage>
</organism>
<dbReference type="Proteomes" id="UP001595621">
    <property type="component" value="Unassembled WGS sequence"/>
</dbReference>
<gene>
    <name evidence="3" type="ORF">ACFOE0_18090</name>
</gene>
<evidence type="ECO:0000313" key="3">
    <source>
        <dbReference type="EMBL" id="MFC3140073.1"/>
    </source>
</evidence>
<evidence type="ECO:0000256" key="1">
    <source>
        <dbReference type="ARBA" id="ARBA00023002"/>
    </source>
</evidence>
<sequence length="159" mass="18149">MSSDNTLSKQLYRLELRLDCYSSELLDSMLDQLKERAKQLEYLAVSTVLYTRNKRLLIQDFAEYDVADGIPYASVTLTNSQGVVQYASYYSDFMPVNFDAVIRMAQAIAVVEQKGELCPANWHPGKRTVRADSWDVADYILKELLVLPLSEHCQDNTPK</sequence>
<dbReference type="EMBL" id="JBHRTD010000018">
    <property type="protein sequence ID" value="MFC3140073.1"/>
    <property type="molecule type" value="Genomic_DNA"/>
</dbReference>